<evidence type="ECO:0000256" key="1">
    <source>
        <dbReference type="ARBA" id="ARBA00022884"/>
    </source>
</evidence>
<dbReference type="InterPro" id="IPR016103">
    <property type="entry name" value="ProQ/FinO"/>
</dbReference>
<proteinExistence type="predicted"/>
<evidence type="ECO:0000259" key="2">
    <source>
        <dbReference type="Pfam" id="PF04352"/>
    </source>
</evidence>
<dbReference type="RefSeq" id="WP_065412522.1">
    <property type="nucleotide sequence ID" value="NZ_MASQ01000033.1"/>
</dbReference>
<accession>A0A1B9C1W0</accession>
<protein>
    <recommendedName>
        <fullName evidence="2">ProQ/FinO domain-containing protein</fullName>
    </recommendedName>
</protein>
<evidence type="ECO:0000313" key="3">
    <source>
        <dbReference type="EMBL" id="OCB03904.1"/>
    </source>
</evidence>
<sequence length="153" mass="17621">MNDETFAEAEAPGLTKKQRKAIAKAEFFRIKKLKEEILAFPVFQGEEVLPLKYYIHKDIYQVIKQRRRDDSGAITKLEKAEIKAGIQSVLKKYCKRMVYYQAAIAKGKRYFLDGTEEYGITSQDMAGFSAFLALYQRTFTPRANTEVSEGEEK</sequence>
<evidence type="ECO:0000313" key="4">
    <source>
        <dbReference type="Proteomes" id="UP000093129"/>
    </source>
</evidence>
<dbReference type="Pfam" id="PF04352">
    <property type="entry name" value="ProQ"/>
    <property type="match status" value="1"/>
</dbReference>
<dbReference type="AlphaFoldDB" id="A0A1B9C1W0"/>
<organism evidence="3 4">
    <name type="scientific">Acidithiobacillus ferrivorans</name>
    <dbReference type="NCBI Taxonomy" id="160808"/>
    <lineage>
        <taxon>Bacteria</taxon>
        <taxon>Pseudomonadati</taxon>
        <taxon>Pseudomonadota</taxon>
        <taxon>Acidithiobacillia</taxon>
        <taxon>Acidithiobacillales</taxon>
        <taxon>Acidithiobacillaceae</taxon>
        <taxon>Acidithiobacillus</taxon>
    </lineage>
</organism>
<dbReference type="SUPFAM" id="SSF48657">
    <property type="entry name" value="FinO-like"/>
    <property type="match status" value="1"/>
</dbReference>
<dbReference type="GO" id="GO:0003723">
    <property type="term" value="F:RNA binding"/>
    <property type="evidence" value="ECO:0007669"/>
    <property type="project" value="UniProtKB-KW"/>
</dbReference>
<keyword evidence="1" id="KW-0694">RNA-binding</keyword>
<dbReference type="Proteomes" id="UP000093129">
    <property type="component" value="Unassembled WGS sequence"/>
</dbReference>
<dbReference type="Gene3D" id="1.10.1710.10">
    <property type="entry name" value="ProQ/FinO domain"/>
    <property type="match status" value="1"/>
</dbReference>
<comment type="caution">
    <text evidence="3">The sequence shown here is derived from an EMBL/GenBank/DDBJ whole genome shotgun (WGS) entry which is preliminary data.</text>
</comment>
<reference evidence="3 4" key="1">
    <citation type="submission" date="2016-07" db="EMBL/GenBank/DDBJ databases">
        <title>Draft genome of a psychrotolerant acidophile Acidithiobacillus ferrivorans strain YL15.</title>
        <authorList>
            <person name="Peng T."/>
            <person name="Ma L."/>
            <person name="Nan M."/>
            <person name="An N."/>
            <person name="Wang M."/>
            <person name="Qiu G."/>
            <person name="Zeng W."/>
        </authorList>
    </citation>
    <scope>NUCLEOTIDE SEQUENCE [LARGE SCALE GENOMIC DNA]</scope>
    <source>
        <strain evidence="3 4">YL15</strain>
    </source>
</reference>
<feature type="domain" description="ProQ/FinO" evidence="2">
    <location>
        <begin position="33"/>
        <end position="133"/>
    </location>
</feature>
<dbReference type="InterPro" id="IPR036442">
    <property type="entry name" value="ProQ/FinO_sf"/>
</dbReference>
<gene>
    <name evidence="3" type="ORF">BBC27_05780</name>
</gene>
<dbReference type="EMBL" id="MASQ01000033">
    <property type="protein sequence ID" value="OCB03904.1"/>
    <property type="molecule type" value="Genomic_DNA"/>
</dbReference>
<name>A0A1B9C1W0_9PROT</name>